<dbReference type="Proteomes" id="UP000235145">
    <property type="component" value="Unassembled WGS sequence"/>
</dbReference>
<proteinExistence type="predicted"/>
<comment type="caution">
    <text evidence="1">The sequence shown here is derived from an EMBL/GenBank/DDBJ whole genome shotgun (WGS) entry which is preliminary data.</text>
</comment>
<protein>
    <submittedName>
        <fullName evidence="1">Uncharacterized protein</fullName>
    </submittedName>
</protein>
<name>A0A9R1V800_LACSA</name>
<dbReference type="EMBL" id="NBSK02000006">
    <property type="protein sequence ID" value="KAJ0201380.1"/>
    <property type="molecule type" value="Genomic_DNA"/>
</dbReference>
<evidence type="ECO:0000313" key="1">
    <source>
        <dbReference type="EMBL" id="KAJ0201380.1"/>
    </source>
</evidence>
<sequence>MLQTRYSFTSFSTYIYVHYNGLFAPKPLVYLNLIEGSCDNVYYCTRNEPLAEGYSDEAGLRMNVYIDHENEVVLDWADMEVLEDDEGHYSELDVDDDKNSQLSDDIPYEHEADGYIPSLDKTRGEI</sequence>
<organism evidence="1 2">
    <name type="scientific">Lactuca sativa</name>
    <name type="common">Garden lettuce</name>
    <dbReference type="NCBI Taxonomy" id="4236"/>
    <lineage>
        <taxon>Eukaryota</taxon>
        <taxon>Viridiplantae</taxon>
        <taxon>Streptophyta</taxon>
        <taxon>Embryophyta</taxon>
        <taxon>Tracheophyta</taxon>
        <taxon>Spermatophyta</taxon>
        <taxon>Magnoliopsida</taxon>
        <taxon>eudicotyledons</taxon>
        <taxon>Gunneridae</taxon>
        <taxon>Pentapetalae</taxon>
        <taxon>asterids</taxon>
        <taxon>campanulids</taxon>
        <taxon>Asterales</taxon>
        <taxon>Asteraceae</taxon>
        <taxon>Cichorioideae</taxon>
        <taxon>Cichorieae</taxon>
        <taxon>Lactucinae</taxon>
        <taxon>Lactuca</taxon>
    </lineage>
</organism>
<reference evidence="1 2" key="1">
    <citation type="journal article" date="2017" name="Nat. Commun.">
        <title>Genome assembly with in vitro proximity ligation data and whole-genome triplication in lettuce.</title>
        <authorList>
            <person name="Reyes-Chin-Wo S."/>
            <person name="Wang Z."/>
            <person name="Yang X."/>
            <person name="Kozik A."/>
            <person name="Arikit S."/>
            <person name="Song C."/>
            <person name="Xia L."/>
            <person name="Froenicke L."/>
            <person name="Lavelle D.O."/>
            <person name="Truco M.J."/>
            <person name="Xia R."/>
            <person name="Zhu S."/>
            <person name="Xu C."/>
            <person name="Xu H."/>
            <person name="Xu X."/>
            <person name="Cox K."/>
            <person name="Korf I."/>
            <person name="Meyers B.C."/>
            <person name="Michelmore R.W."/>
        </authorList>
    </citation>
    <scope>NUCLEOTIDE SEQUENCE [LARGE SCALE GENOMIC DNA]</scope>
    <source>
        <strain evidence="2">cv. Salinas</strain>
        <tissue evidence="1">Seedlings</tissue>
    </source>
</reference>
<gene>
    <name evidence="1" type="ORF">LSAT_V11C600300110</name>
</gene>
<dbReference type="AlphaFoldDB" id="A0A9R1V800"/>
<accession>A0A9R1V800</accession>
<evidence type="ECO:0000313" key="2">
    <source>
        <dbReference type="Proteomes" id="UP000235145"/>
    </source>
</evidence>
<keyword evidence="2" id="KW-1185">Reference proteome</keyword>